<evidence type="ECO:0000256" key="8">
    <source>
        <dbReference type="SAM" id="Phobius"/>
    </source>
</evidence>
<dbReference type="EC" id="2.7.11.1" evidence="2"/>
<protein>
    <recommendedName>
        <fullName evidence="2">non-specific serine/threonine protein kinase</fullName>
        <ecNumber evidence="2">2.7.11.1</ecNumber>
    </recommendedName>
</protein>
<evidence type="ECO:0000259" key="9">
    <source>
        <dbReference type="Pfam" id="PF13947"/>
    </source>
</evidence>
<evidence type="ECO:0000256" key="3">
    <source>
        <dbReference type="ARBA" id="ARBA00022729"/>
    </source>
</evidence>
<dbReference type="InterPro" id="IPR025287">
    <property type="entry name" value="WAK_GUB"/>
</dbReference>
<dbReference type="GO" id="GO:0030247">
    <property type="term" value="F:polysaccharide binding"/>
    <property type="evidence" value="ECO:0007669"/>
    <property type="project" value="InterPro"/>
</dbReference>
<evidence type="ECO:0000256" key="4">
    <source>
        <dbReference type="ARBA" id="ARBA00023180"/>
    </source>
</evidence>
<reference evidence="11 12" key="3">
    <citation type="journal article" date="2010" name="BMC Genomics">
        <title>Transcriptome sequencing and comparative analysis of cucumber flowers with different sex types.</title>
        <authorList>
            <person name="Guo S."/>
            <person name="Zheng Y."/>
            <person name="Joung J.G."/>
            <person name="Liu S."/>
            <person name="Zhang Z."/>
            <person name="Crasta O.R."/>
            <person name="Sobral B.W."/>
            <person name="Xu Y."/>
            <person name="Huang S."/>
            <person name="Fei Z."/>
        </authorList>
    </citation>
    <scope>NUCLEOTIDE SEQUENCE [LARGE SCALE GENOMIC DNA]</scope>
    <source>
        <strain evidence="12">cv. 9930</strain>
    </source>
</reference>
<evidence type="ECO:0000313" key="11">
    <source>
        <dbReference type="EMBL" id="KGN64137.1"/>
    </source>
</evidence>
<evidence type="ECO:0000259" key="10">
    <source>
        <dbReference type="Pfam" id="PF14380"/>
    </source>
</evidence>
<dbReference type="AlphaFoldDB" id="A0A0A0LTP4"/>
<evidence type="ECO:0000313" key="12">
    <source>
        <dbReference type="Proteomes" id="UP000029981"/>
    </source>
</evidence>
<evidence type="ECO:0000256" key="1">
    <source>
        <dbReference type="ARBA" id="ARBA00004167"/>
    </source>
</evidence>
<comment type="subcellular location">
    <subcellularLocation>
        <location evidence="1">Membrane</location>
        <topology evidence="1">Single-pass membrane protein</topology>
    </subcellularLocation>
</comment>
<accession>A0A0A0LTP4</accession>
<keyword evidence="8" id="KW-1133">Transmembrane helix</keyword>
<name>A0A0A0LTP4_CUCSA</name>
<feature type="domain" description="Wall-associated receptor kinase C-terminal" evidence="10">
    <location>
        <begin position="9"/>
        <end position="74"/>
    </location>
</feature>
<reference evidence="11 12" key="4">
    <citation type="journal article" date="2011" name="BMC Genomics">
        <title>RNA-Seq improves annotation of protein-coding genes in the cucumber genome.</title>
        <authorList>
            <person name="Li Z."/>
            <person name="Zhang Z."/>
            <person name="Yan P."/>
            <person name="Huang S."/>
            <person name="Fei Z."/>
            <person name="Lin K."/>
        </authorList>
    </citation>
    <scope>NUCLEOTIDE SEQUENCE [LARGE SCALE GENOMIC DNA]</scope>
    <source>
        <strain evidence="12">cv. 9930</strain>
    </source>
</reference>
<dbReference type="PANTHER" id="PTHR33138">
    <property type="entry name" value="OS01G0690200 PROTEIN"/>
    <property type="match status" value="1"/>
</dbReference>
<feature type="domain" description="Wall-associated receptor kinase C-terminal" evidence="10">
    <location>
        <begin position="260"/>
        <end position="357"/>
    </location>
</feature>
<proteinExistence type="predicted"/>
<feature type="domain" description="Wall-associated receptor kinase galacturonan-binding" evidence="9">
    <location>
        <begin position="148"/>
        <end position="208"/>
    </location>
</feature>
<reference evidence="11 12" key="1">
    <citation type="journal article" date="2009" name="Nat. Genet.">
        <title>The genome of the cucumber, Cucumis sativus L.</title>
        <authorList>
            <person name="Huang S."/>
            <person name="Li R."/>
            <person name="Zhang Z."/>
            <person name="Li L."/>
            <person name="Gu X."/>
            <person name="Fan W."/>
            <person name="Lucas W.J."/>
            <person name="Wang X."/>
            <person name="Xie B."/>
            <person name="Ni P."/>
            <person name="Ren Y."/>
            <person name="Zhu H."/>
            <person name="Li J."/>
            <person name="Lin K."/>
            <person name="Jin W."/>
            <person name="Fei Z."/>
            <person name="Li G."/>
            <person name="Staub J."/>
            <person name="Kilian A."/>
            <person name="van der Vossen E.A."/>
            <person name="Wu Y."/>
            <person name="Guo J."/>
            <person name="He J."/>
            <person name="Jia Z."/>
            <person name="Ren Y."/>
            <person name="Tian G."/>
            <person name="Lu Y."/>
            <person name="Ruan J."/>
            <person name="Qian W."/>
            <person name="Wang M."/>
            <person name="Huang Q."/>
            <person name="Li B."/>
            <person name="Xuan Z."/>
            <person name="Cao J."/>
            <person name="Asan"/>
            <person name="Wu Z."/>
            <person name="Zhang J."/>
            <person name="Cai Q."/>
            <person name="Bai Y."/>
            <person name="Zhao B."/>
            <person name="Han Y."/>
            <person name="Li Y."/>
            <person name="Li X."/>
            <person name="Wang S."/>
            <person name="Shi Q."/>
            <person name="Liu S."/>
            <person name="Cho W.K."/>
            <person name="Kim J.Y."/>
            <person name="Xu Y."/>
            <person name="Heller-Uszynska K."/>
            <person name="Miao H."/>
            <person name="Cheng Z."/>
            <person name="Zhang S."/>
            <person name="Wu J."/>
            <person name="Yang Y."/>
            <person name="Kang H."/>
            <person name="Li M."/>
            <person name="Liang H."/>
            <person name="Ren X."/>
            <person name="Shi Z."/>
            <person name="Wen M."/>
            <person name="Jian M."/>
            <person name="Yang H."/>
            <person name="Zhang G."/>
            <person name="Yang Z."/>
            <person name="Chen R."/>
            <person name="Liu S."/>
            <person name="Li J."/>
            <person name="Ma L."/>
            <person name="Liu H."/>
            <person name="Zhou Y."/>
            <person name="Zhao J."/>
            <person name="Fang X."/>
            <person name="Li G."/>
            <person name="Fang L."/>
            <person name="Li Y."/>
            <person name="Liu D."/>
            <person name="Zheng H."/>
            <person name="Zhang Y."/>
            <person name="Qin N."/>
            <person name="Li Z."/>
            <person name="Yang G."/>
            <person name="Yang S."/>
            <person name="Bolund L."/>
            <person name="Kristiansen K."/>
            <person name="Zheng H."/>
            <person name="Li S."/>
            <person name="Zhang X."/>
            <person name="Yang H."/>
            <person name="Wang J."/>
            <person name="Sun R."/>
            <person name="Zhang B."/>
            <person name="Jiang S."/>
            <person name="Wang J."/>
            <person name="Du Y."/>
            <person name="Li S."/>
        </authorList>
    </citation>
    <scope>NUCLEOTIDE SEQUENCE [LARGE SCALE GENOMIC DNA]</scope>
    <source>
        <strain evidence="12">cv. 9930</strain>
    </source>
</reference>
<dbReference type="EMBL" id="CM002922">
    <property type="protein sequence ID" value="KGN64137.1"/>
    <property type="molecule type" value="Genomic_DNA"/>
</dbReference>
<dbReference type="GO" id="GO:0016020">
    <property type="term" value="C:membrane"/>
    <property type="evidence" value="ECO:0007669"/>
    <property type="project" value="UniProtKB-SubCell"/>
</dbReference>
<dbReference type="STRING" id="3659.A0A0A0LTP4"/>
<dbReference type="GO" id="GO:0004674">
    <property type="term" value="F:protein serine/threonine kinase activity"/>
    <property type="evidence" value="ECO:0007669"/>
    <property type="project" value="UniProtKB-EC"/>
</dbReference>
<keyword evidence="12" id="KW-1185">Reference proteome</keyword>
<dbReference type="Gramene" id="KGN64137">
    <property type="protein sequence ID" value="KGN64137"/>
    <property type="gene ID" value="Csa_1G042490"/>
</dbReference>
<sequence length="503" mass="56723">MDDGSLASRSSSYHSCQHSGYVPVHFSNDEERDYPGLLKKSYTEVLKVGFSLNWSAQNCSNCETIGGRCGFERNQICLVVEPFSSIFEDLNLNFIPPPYRDIATTNLHRSKPSRFKYLFSMKILLFHLHLCFADAAHDEFKACGVNYNCGQLVNISYPFWGNDRQSFCGRREFGLSCKNNETTTIHINSWPYIVVNISQSDHRMTLARSELFDDYCPDKEIGGGALDFSPFKYSNNDLNLSLWYDCPILLEVPKYFVFECVSKGERSGRTNYALEESETTKWSPYNRECGIKIDVTITSEIFQEGKTNRTVMMERGMKEGFEVEYEDIYSTACEACKEYGGACGRNATKEFLCICNNGEVHLYVCTPPPPPPSPPGRRRILAKAFIGAFSGTGGLIIFIIIIAICYMRKNKSNKDNIEESYCLRGSTEEEKEMTRKMIIVGLHCIQTLPDDRPSMTDVIAMLEGSGDGLQIPPKPNLFGPPTFEHPQPSSSSSNEIPNDSLIL</sequence>
<dbReference type="Pfam" id="PF13947">
    <property type="entry name" value="GUB_WAK_bind"/>
    <property type="match status" value="1"/>
</dbReference>
<dbReference type="Proteomes" id="UP000029981">
    <property type="component" value="Chromosome 1"/>
</dbReference>
<evidence type="ECO:0000256" key="6">
    <source>
        <dbReference type="ARBA" id="ARBA00048679"/>
    </source>
</evidence>
<feature type="region of interest" description="Disordered" evidence="7">
    <location>
        <begin position="468"/>
        <end position="503"/>
    </location>
</feature>
<comment type="catalytic activity">
    <reaction evidence="5">
        <text>L-threonyl-[protein] + ATP = O-phospho-L-threonyl-[protein] + ADP + H(+)</text>
        <dbReference type="Rhea" id="RHEA:46608"/>
        <dbReference type="Rhea" id="RHEA-COMP:11060"/>
        <dbReference type="Rhea" id="RHEA-COMP:11605"/>
        <dbReference type="ChEBI" id="CHEBI:15378"/>
        <dbReference type="ChEBI" id="CHEBI:30013"/>
        <dbReference type="ChEBI" id="CHEBI:30616"/>
        <dbReference type="ChEBI" id="CHEBI:61977"/>
        <dbReference type="ChEBI" id="CHEBI:456216"/>
        <dbReference type="EC" id="2.7.11.1"/>
    </reaction>
</comment>
<dbReference type="Pfam" id="PF14380">
    <property type="entry name" value="WAK_assoc"/>
    <property type="match status" value="2"/>
</dbReference>
<keyword evidence="8" id="KW-0472">Membrane</keyword>
<keyword evidence="4" id="KW-0325">Glycoprotein</keyword>
<keyword evidence="3" id="KW-0732">Signal</keyword>
<evidence type="ECO:0000256" key="5">
    <source>
        <dbReference type="ARBA" id="ARBA00047899"/>
    </source>
</evidence>
<dbReference type="PANTHER" id="PTHR33138:SF79">
    <property type="entry name" value="WALL-ASSOCIATED RECEPTOR KINASE GALACTURONAN-BINDING DOMAIN-CONTAINING PROTEIN"/>
    <property type="match status" value="1"/>
</dbReference>
<feature type="transmembrane region" description="Helical" evidence="8">
    <location>
        <begin position="384"/>
        <end position="406"/>
    </location>
</feature>
<evidence type="ECO:0000256" key="7">
    <source>
        <dbReference type="SAM" id="MobiDB-lite"/>
    </source>
</evidence>
<comment type="catalytic activity">
    <reaction evidence="6">
        <text>L-seryl-[protein] + ATP = O-phospho-L-seryl-[protein] + ADP + H(+)</text>
        <dbReference type="Rhea" id="RHEA:17989"/>
        <dbReference type="Rhea" id="RHEA-COMP:9863"/>
        <dbReference type="Rhea" id="RHEA-COMP:11604"/>
        <dbReference type="ChEBI" id="CHEBI:15378"/>
        <dbReference type="ChEBI" id="CHEBI:29999"/>
        <dbReference type="ChEBI" id="CHEBI:30616"/>
        <dbReference type="ChEBI" id="CHEBI:83421"/>
        <dbReference type="ChEBI" id="CHEBI:456216"/>
        <dbReference type="EC" id="2.7.11.1"/>
    </reaction>
</comment>
<reference evidence="11 12" key="2">
    <citation type="journal article" date="2009" name="PLoS ONE">
        <title>An integrated genetic and cytogenetic map of the cucumber genome.</title>
        <authorList>
            <person name="Ren Y."/>
            <person name="Zhang Z."/>
            <person name="Liu J."/>
            <person name="Staub J.E."/>
            <person name="Han Y."/>
            <person name="Cheng Z."/>
            <person name="Li X."/>
            <person name="Lu J."/>
            <person name="Miao H."/>
            <person name="Kang H."/>
            <person name="Xie B."/>
            <person name="Gu X."/>
            <person name="Wang X."/>
            <person name="Du Y."/>
            <person name="Jin W."/>
            <person name="Huang S."/>
        </authorList>
    </citation>
    <scope>NUCLEOTIDE SEQUENCE [LARGE SCALE GENOMIC DNA]</scope>
    <source>
        <strain evidence="12">cv. 9930</strain>
    </source>
</reference>
<dbReference type="InterPro" id="IPR032872">
    <property type="entry name" value="WAK_assoc_C"/>
</dbReference>
<evidence type="ECO:0000256" key="2">
    <source>
        <dbReference type="ARBA" id="ARBA00012513"/>
    </source>
</evidence>
<keyword evidence="8" id="KW-0812">Transmembrane</keyword>
<organism evidence="11 12">
    <name type="scientific">Cucumis sativus</name>
    <name type="common">Cucumber</name>
    <dbReference type="NCBI Taxonomy" id="3659"/>
    <lineage>
        <taxon>Eukaryota</taxon>
        <taxon>Viridiplantae</taxon>
        <taxon>Streptophyta</taxon>
        <taxon>Embryophyta</taxon>
        <taxon>Tracheophyta</taxon>
        <taxon>Spermatophyta</taxon>
        <taxon>Magnoliopsida</taxon>
        <taxon>eudicotyledons</taxon>
        <taxon>Gunneridae</taxon>
        <taxon>Pentapetalae</taxon>
        <taxon>rosids</taxon>
        <taxon>fabids</taxon>
        <taxon>Cucurbitales</taxon>
        <taxon>Cucurbitaceae</taxon>
        <taxon>Benincaseae</taxon>
        <taxon>Cucumis</taxon>
    </lineage>
</organism>
<gene>
    <name evidence="11" type="ORF">Csa_1G042490</name>
</gene>